<dbReference type="SUPFAM" id="SSF48371">
    <property type="entry name" value="ARM repeat"/>
    <property type="match status" value="1"/>
</dbReference>
<dbReference type="InterPro" id="IPR039786">
    <property type="entry name" value="EFR3"/>
</dbReference>
<evidence type="ECO:0000313" key="2">
    <source>
        <dbReference type="EMBL" id="WFD39431.1"/>
    </source>
</evidence>
<dbReference type="RefSeq" id="XP_060122328.1">
    <property type="nucleotide sequence ID" value="XM_060266345.1"/>
</dbReference>
<evidence type="ECO:0000256" key="1">
    <source>
        <dbReference type="SAM" id="MobiDB-lite"/>
    </source>
</evidence>
<dbReference type="InterPro" id="IPR016024">
    <property type="entry name" value="ARM-type_fold"/>
</dbReference>
<protein>
    <submittedName>
        <fullName evidence="2">Plasma membrane localization protein</fullName>
    </submittedName>
</protein>
<dbReference type="PANTHER" id="PTHR47766:SF1">
    <property type="entry name" value="PROTEIN EFR3"/>
    <property type="match status" value="1"/>
</dbReference>
<proteinExistence type="predicted"/>
<dbReference type="PANTHER" id="PTHR47766">
    <property type="entry name" value="PROTEIN EFR3"/>
    <property type="match status" value="1"/>
</dbReference>
<organism evidence="2 3">
    <name type="scientific">Malassezia japonica</name>
    <dbReference type="NCBI Taxonomy" id="223818"/>
    <lineage>
        <taxon>Eukaryota</taxon>
        <taxon>Fungi</taxon>
        <taxon>Dikarya</taxon>
        <taxon>Basidiomycota</taxon>
        <taxon>Ustilaginomycotina</taxon>
        <taxon>Malasseziomycetes</taxon>
        <taxon>Malasseziales</taxon>
        <taxon>Malasseziaceae</taxon>
        <taxon>Malassezia</taxon>
    </lineage>
</organism>
<keyword evidence="3" id="KW-1185">Reference proteome</keyword>
<evidence type="ECO:0000313" key="3">
    <source>
        <dbReference type="Proteomes" id="UP001217754"/>
    </source>
</evidence>
<name>A0AAF0F3Y9_9BASI</name>
<reference evidence="2" key="1">
    <citation type="submission" date="2023-03" db="EMBL/GenBank/DDBJ databases">
        <title>Mating type loci evolution in Malassezia.</title>
        <authorList>
            <person name="Coelho M.A."/>
        </authorList>
    </citation>
    <scope>NUCLEOTIDE SEQUENCE</scope>
    <source>
        <strain evidence="2">CBS 9431</strain>
    </source>
</reference>
<dbReference type="Proteomes" id="UP001217754">
    <property type="component" value="Chromosome 4"/>
</dbReference>
<dbReference type="GeneID" id="85226059"/>
<sequence>MLCIPKSNHKKLVDDCYPAPKALAATAPEYRPNSNELGRLCYYAQNKPAKLTKVGHLLAARSTVERNAMRSVPNDRVKAGLMLTIGILKELVASSPGGLTYLAPTVQTVLCESLQASAPGSGGHAAWDADISGRAASTFAQYARALPTGALEIDESIPRSVYGVLDEIQVMVRGNVDEHTRLTGLGAMEGIVRSRVLYSSAFPDLLQRVLPGVLDTVSPAHYPLEHTAALADQDGNLAVPSAAEKPADAESTTSAALILLRHIVQGADAVQIRTIIQQTLAWFDTNGGQQWAHEEFAVWLLSLLALWTPRASRYAVPHTLVDVLSTSSVKGSDLRATRLLQSLHAILANKIEIVGLNMTDVLEGHIHFLLAHVQHNPSDPTVGATADAIGHLVQYRVYADQLTDFVQQINAHLVRVQSASPPLSPQQRDNSLRALLYCQMAIVRLAHADRAHALTPVPLLAWRSTESLLLSSDPAVRFTYLQALLVFLDLASDPQQALARGEASYAPDSDSLKFLHAFTADAYVVLSRETLSPGASLEAVAVGDGRFDVSQLRAVPADYAALLAVLEALYMVAPAPALLATVPALLALDRVAAAPRSDAAALPACRAARWVVGLALAKLGELWSVPALVSYVQAHILQPLGHVDLERPTLSAQFGAAPAFSRFGASPLAAGAQQPDVETVAEHLASSAPLQAATNCDSSTLRAWLLRNWTTSVAAQDAQIGAQPIGRVGATSPQRGLARATSAARVPPTLLREGSMNVSQLRMALMNRAPSRGNALPEEDGDVSLGDTRSTMTSRSRRRRGSVSGGHVDTRPSVASLLDKYKVGGESYGAGGAAYAATPAAYAPTQGAYTSHAQDAYAAGAPSAAARTTQAAASEAPAAYSAQPAEYTTPAAPLPASTGQLAPAVGGAAPLTDVEHQLTGLAPVLA</sequence>
<feature type="region of interest" description="Disordered" evidence="1">
    <location>
        <begin position="769"/>
        <end position="811"/>
    </location>
</feature>
<accession>A0AAF0F3Y9</accession>
<dbReference type="AlphaFoldDB" id="A0AAF0F3Y9"/>
<gene>
    <name evidence="2" type="primary">EFR3</name>
    <name evidence="2" type="ORF">MJAP1_002408</name>
</gene>
<dbReference type="EMBL" id="CP119961">
    <property type="protein sequence ID" value="WFD39431.1"/>
    <property type="molecule type" value="Genomic_DNA"/>
</dbReference>
<dbReference type="GO" id="GO:0072659">
    <property type="term" value="P:protein localization to plasma membrane"/>
    <property type="evidence" value="ECO:0007669"/>
    <property type="project" value="InterPro"/>
</dbReference>